<dbReference type="Proteomes" id="UP000587880">
    <property type="component" value="Unassembled WGS sequence"/>
</dbReference>
<proteinExistence type="predicted"/>
<dbReference type="AlphaFoldDB" id="A0A1W7LNQ3"/>
<dbReference type="EMBL" id="JABSWW010000001">
    <property type="protein sequence ID" value="NRT90000.1"/>
    <property type="molecule type" value="Genomic_DNA"/>
</dbReference>
<protein>
    <submittedName>
        <fullName evidence="1">Uncharacterized protein</fullName>
    </submittedName>
</protein>
<gene>
    <name evidence="2" type="ORF">B0H41_003679</name>
    <name evidence="1" type="ORF">HF849_23165</name>
</gene>
<accession>A0A1W7LNQ3</accession>
<dbReference type="Proteomes" id="UP001193748">
    <property type="component" value="Unassembled WGS sequence"/>
</dbReference>
<sequence length="59" mass="6117">MADFIISNFKGVKVTIAVTGLPVVICGEVLGSRCGNIIGIKAENGSIVNINADLIVFVL</sequence>
<name>A0A1W7LNQ3_CLOBE</name>
<evidence type="ECO:0000313" key="1">
    <source>
        <dbReference type="EMBL" id="NMF07585.1"/>
    </source>
</evidence>
<comment type="caution">
    <text evidence="1">The sequence shown here is derived from an EMBL/GenBank/DDBJ whole genome shotgun (WGS) entry which is preliminary data.</text>
</comment>
<dbReference type="EMBL" id="JABAGD010000067">
    <property type="protein sequence ID" value="NMF07585.1"/>
    <property type="molecule type" value="Genomic_DNA"/>
</dbReference>
<reference evidence="2" key="3">
    <citation type="journal article" date="2022" name="Nat. Biotechnol.">
        <title>Carbon-negative production of acetone and isopropanol by gas fermentation at industrial pilot scale.</title>
        <authorList>
            <person name="Liew F.E."/>
            <person name="Nogle R."/>
            <person name="Abdalla T."/>
            <person name="Rasor B.J."/>
            <person name="Canter C."/>
            <person name="Jensen R.O."/>
            <person name="Wang L."/>
            <person name="Strutz J."/>
            <person name="Chirania P."/>
            <person name="De Tissera S."/>
            <person name="Mueller A.P."/>
            <person name="Ruan Z."/>
            <person name="Gao A."/>
            <person name="Tran L."/>
            <person name="Engle N.L."/>
            <person name="Bromley J.C."/>
            <person name="Daniell J."/>
            <person name="Conrado R."/>
            <person name="Tschaplinski T.J."/>
            <person name="Giannone R.J."/>
            <person name="Hettich R.L."/>
            <person name="Karim A.S."/>
            <person name="Simpson S.D."/>
            <person name="Brown S.D."/>
            <person name="Leang C."/>
            <person name="Jewett M.C."/>
            <person name="Kopke M."/>
        </authorList>
    </citation>
    <scope>NUCLEOTIDE SEQUENCE</scope>
    <source>
        <strain evidence="2">DJ080</strain>
    </source>
</reference>
<dbReference type="RefSeq" id="WP_077841251.1">
    <property type="nucleotide sequence ID" value="NZ_CP107022.1"/>
</dbReference>
<organism evidence="1 3">
    <name type="scientific">Clostridium beijerinckii</name>
    <name type="common">Clostridium MP</name>
    <dbReference type="NCBI Taxonomy" id="1520"/>
    <lineage>
        <taxon>Bacteria</taxon>
        <taxon>Bacillati</taxon>
        <taxon>Bacillota</taxon>
        <taxon>Clostridia</taxon>
        <taxon>Eubacteriales</taxon>
        <taxon>Clostridiaceae</taxon>
        <taxon>Clostridium</taxon>
    </lineage>
</organism>
<reference evidence="1 3" key="1">
    <citation type="submission" date="2020-04" db="EMBL/GenBank/DDBJ databases">
        <authorList>
            <person name="Hitch T.C.A."/>
            <person name="Wylensek D."/>
            <person name="Clavel T."/>
        </authorList>
    </citation>
    <scope>NUCLEOTIDE SEQUENCE [LARGE SCALE GENOMIC DNA]</scope>
    <source>
        <strain evidence="1 3">WB01_NA02</strain>
    </source>
</reference>
<evidence type="ECO:0000313" key="2">
    <source>
        <dbReference type="EMBL" id="NRT90000.1"/>
    </source>
</evidence>
<evidence type="ECO:0000313" key="3">
    <source>
        <dbReference type="Proteomes" id="UP000587880"/>
    </source>
</evidence>
<reference evidence="2" key="2">
    <citation type="submission" date="2020-05" db="EMBL/GenBank/DDBJ databases">
        <authorList>
            <person name="Brown S."/>
            <person name="Huntemann M."/>
            <person name="Clum A."/>
            <person name="Spunde A."/>
            <person name="Palaniappan K."/>
            <person name="Ritter S."/>
            <person name="Mikhailova N."/>
            <person name="Chen I.-M."/>
            <person name="Stamatis D."/>
            <person name="Reddy T."/>
            <person name="O'Malley R."/>
            <person name="Daum C."/>
            <person name="Shapiro N."/>
            <person name="Ivanova N."/>
            <person name="Kyrpides N."/>
            <person name="Woyke T."/>
        </authorList>
    </citation>
    <scope>NUCLEOTIDE SEQUENCE</scope>
    <source>
        <strain evidence="2">DJ080</strain>
    </source>
</reference>